<dbReference type="Pfam" id="PF12728">
    <property type="entry name" value="HTH_17"/>
    <property type="match status" value="1"/>
</dbReference>
<sequence length="70" mass="7969">MTADRSTNLQSGSVMQEKRTYSVQEIADILQISKSKAYALCKESCFKTVKVGKYVRISRASFDAWLDRTE</sequence>
<proteinExistence type="predicted"/>
<evidence type="ECO:0000313" key="3">
    <source>
        <dbReference type="Proteomes" id="UP000658131"/>
    </source>
</evidence>
<dbReference type="Proteomes" id="UP000658131">
    <property type="component" value="Unassembled WGS sequence"/>
</dbReference>
<dbReference type="InterPro" id="IPR041657">
    <property type="entry name" value="HTH_17"/>
</dbReference>
<comment type="caution">
    <text evidence="2">The sequence shown here is derived from an EMBL/GenBank/DDBJ whole genome shotgun (WGS) entry which is preliminary data.</text>
</comment>
<name>A0ABR7NLR4_9FIRM</name>
<dbReference type="InterPro" id="IPR010093">
    <property type="entry name" value="SinI_DNA-bd"/>
</dbReference>
<protein>
    <submittedName>
        <fullName evidence="2">Helix-turn-helix domain-containing protein</fullName>
    </submittedName>
</protein>
<dbReference type="EMBL" id="JACRTB010000027">
    <property type="protein sequence ID" value="MBC8577320.1"/>
    <property type="molecule type" value="Genomic_DNA"/>
</dbReference>
<keyword evidence="3" id="KW-1185">Reference proteome</keyword>
<gene>
    <name evidence="2" type="ORF">H8717_12995</name>
</gene>
<feature type="domain" description="Helix-turn-helix" evidence="1">
    <location>
        <begin position="21"/>
        <end position="68"/>
    </location>
</feature>
<accession>A0ABR7NLR4</accession>
<reference evidence="2 3" key="1">
    <citation type="submission" date="2020-08" db="EMBL/GenBank/DDBJ databases">
        <title>Genome public.</title>
        <authorList>
            <person name="Liu C."/>
            <person name="Sun Q."/>
        </authorList>
    </citation>
    <scope>NUCLEOTIDE SEQUENCE [LARGE SCALE GENOMIC DNA]</scope>
    <source>
        <strain evidence="2 3">BX1</strain>
    </source>
</reference>
<evidence type="ECO:0000259" key="1">
    <source>
        <dbReference type="Pfam" id="PF12728"/>
    </source>
</evidence>
<dbReference type="NCBIfam" id="TIGR01764">
    <property type="entry name" value="excise"/>
    <property type="match status" value="1"/>
</dbReference>
<evidence type="ECO:0000313" key="2">
    <source>
        <dbReference type="EMBL" id="MBC8577320.1"/>
    </source>
</evidence>
<organism evidence="2 3">
    <name type="scientific">Yanshouia hominis</name>
    <dbReference type="NCBI Taxonomy" id="2763673"/>
    <lineage>
        <taxon>Bacteria</taxon>
        <taxon>Bacillati</taxon>
        <taxon>Bacillota</taxon>
        <taxon>Clostridia</taxon>
        <taxon>Eubacteriales</taxon>
        <taxon>Oscillospiraceae</taxon>
        <taxon>Yanshouia</taxon>
    </lineage>
</organism>